<gene>
    <name evidence="2" type="ORF">GFSPODELE1_LOCUS8032</name>
</gene>
<reference evidence="3" key="1">
    <citation type="submission" date="2024-04" db="EMBL/GenBank/DDBJ databases">
        <authorList>
            <person name="Shaw F."/>
            <person name="Minotto A."/>
        </authorList>
    </citation>
    <scope>NUCLEOTIDE SEQUENCE [LARGE SCALE GENOMIC DNA]</scope>
</reference>
<dbReference type="InterPro" id="IPR013087">
    <property type="entry name" value="Znf_C2H2_type"/>
</dbReference>
<feature type="domain" description="C2H2-type" evidence="1">
    <location>
        <begin position="53"/>
        <end position="75"/>
    </location>
</feature>
<keyword evidence="3" id="KW-1185">Reference proteome</keyword>
<dbReference type="Gene3D" id="3.30.160.60">
    <property type="entry name" value="Classic Zinc Finger"/>
    <property type="match status" value="1"/>
</dbReference>
<dbReference type="Proteomes" id="UP001497453">
    <property type="component" value="Chromosome 6"/>
</dbReference>
<accession>A0ABP1DV36</accession>
<dbReference type="SMART" id="SM00355">
    <property type="entry name" value="ZnF_C2H2"/>
    <property type="match status" value="2"/>
</dbReference>
<organism evidence="2 3">
    <name type="scientific">Somion occarium</name>
    <dbReference type="NCBI Taxonomy" id="3059160"/>
    <lineage>
        <taxon>Eukaryota</taxon>
        <taxon>Fungi</taxon>
        <taxon>Dikarya</taxon>
        <taxon>Basidiomycota</taxon>
        <taxon>Agaricomycotina</taxon>
        <taxon>Agaricomycetes</taxon>
        <taxon>Polyporales</taxon>
        <taxon>Cerrenaceae</taxon>
        <taxon>Somion</taxon>
    </lineage>
</organism>
<sequence>MDAVPMEDVVTVNTVSMPTKPSSFLKPLNHNVERTEYYPQRSLHLESDPDGNVKCPYCSAVRCRVPDMKRHIRGHRSNSAPLRCSLCNPIREFRSVGAFWRHQRSHKIKVEQQAVFASSNVNQQVMDIDM</sequence>
<evidence type="ECO:0000313" key="2">
    <source>
        <dbReference type="EMBL" id="CAL1710834.1"/>
    </source>
</evidence>
<dbReference type="EMBL" id="OZ037949">
    <property type="protein sequence ID" value="CAL1710834.1"/>
    <property type="molecule type" value="Genomic_DNA"/>
</dbReference>
<feature type="domain" description="C2H2-type" evidence="1">
    <location>
        <begin position="82"/>
        <end position="106"/>
    </location>
</feature>
<proteinExistence type="predicted"/>
<name>A0ABP1DV36_9APHY</name>
<protein>
    <recommendedName>
        <fullName evidence="1">C2H2-type domain-containing protein</fullName>
    </recommendedName>
</protein>
<evidence type="ECO:0000259" key="1">
    <source>
        <dbReference type="SMART" id="SM00355"/>
    </source>
</evidence>
<evidence type="ECO:0000313" key="3">
    <source>
        <dbReference type="Proteomes" id="UP001497453"/>
    </source>
</evidence>